<dbReference type="Proteomes" id="UP001432128">
    <property type="component" value="Chromosome"/>
</dbReference>
<evidence type="ECO:0000313" key="4">
    <source>
        <dbReference type="Proteomes" id="UP001432128"/>
    </source>
</evidence>
<dbReference type="KEGG" id="whr:OG579_04345"/>
<sequence length="238" mass="24910">MPVSPVLSPHRLAPRSRTRRPAVRIAAALLLVIIGSLSLTSCMERSPYVGDRLWGELVIAAKASGDSKGPQIEIPQSMAGSVVADAYSENGMVGTRVTYSALPVGQFNELGDLLLEAYPNSPVSMDLSTKRNGDVVRFRGSTDLSSLTAGQDLVSLTVQFAGPISATNGKQSSDDTATWTPDAGKVTDLSAEANYADPGTAAFGDWTWLLAGITLAVVLIVGGVAYTTRDASPRAGRT</sequence>
<keyword evidence="4" id="KW-1185">Reference proteome</keyword>
<feature type="transmembrane region" description="Helical" evidence="1">
    <location>
        <begin position="206"/>
        <end position="227"/>
    </location>
</feature>
<evidence type="ECO:0000313" key="3">
    <source>
        <dbReference type="EMBL" id="WUM21049.1"/>
    </source>
</evidence>
<dbReference type="AlphaFoldDB" id="A0AAU4K4Z0"/>
<organism evidence="3 4">
    <name type="scientific">Williamsia herbipolensis</name>
    <dbReference type="NCBI Taxonomy" id="1603258"/>
    <lineage>
        <taxon>Bacteria</taxon>
        <taxon>Bacillati</taxon>
        <taxon>Actinomycetota</taxon>
        <taxon>Actinomycetes</taxon>
        <taxon>Mycobacteriales</taxon>
        <taxon>Nocardiaceae</taxon>
        <taxon>Williamsia</taxon>
    </lineage>
</organism>
<dbReference type="EMBL" id="CP108021">
    <property type="protein sequence ID" value="WUM21049.1"/>
    <property type="molecule type" value="Genomic_DNA"/>
</dbReference>
<dbReference type="InterPro" id="IPR053807">
    <property type="entry name" value="LppM"/>
</dbReference>
<name>A0AAU4K4Z0_9NOCA</name>
<proteinExistence type="predicted"/>
<feature type="transmembrane region" description="Helical" evidence="1">
    <location>
        <begin position="21"/>
        <end position="39"/>
    </location>
</feature>
<keyword evidence="1" id="KW-0812">Transmembrane</keyword>
<gene>
    <name evidence="3" type="ORF">OG579_04345</name>
</gene>
<evidence type="ECO:0000256" key="1">
    <source>
        <dbReference type="SAM" id="Phobius"/>
    </source>
</evidence>
<accession>A0AAU4K4Z0</accession>
<feature type="domain" description="LppM" evidence="2">
    <location>
        <begin position="51"/>
        <end position="195"/>
    </location>
</feature>
<reference evidence="3 4" key="1">
    <citation type="submission" date="2022-10" db="EMBL/GenBank/DDBJ databases">
        <title>The complete genomes of actinobacterial strains from the NBC collection.</title>
        <authorList>
            <person name="Joergensen T.S."/>
            <person name="Alvarez Arevalo M."/>
            <person name="Sterndorff E.B."/>
            <person name="Faurdal D."/>
            <person name="Vuksanovic O."/>
            <person name="Mourched A.-S."/>
            <person name="Charusanti P."/>
            <person name="Shaw S."/>
            <person name="Blin K."/>
            <person name="Weber T."/>
        </authorList>
    </citation>
    <scope>NUCLEOTIDE SEQUENCE [LARGE SCALE GENOMIC DNA]</scope>
    <source>
        <strain evidence="3 4">NBC_00319</strain>
    </source>
</reference>
<dbReference type="RefSeq" id="WP_328858224.1">
    <property type="nucleotide sequence ID" value="NZ_CP108021.1"/>
</dbReference>
<evidence type="ECO:0000259" key="2">
    <source>
        <dbReference type="Pfam" id="PF21946"/>
    </source>
</evidence>
<keyword evidence="1" id="KW-0472">Membrane</keyword>
<dbReference type="Pfam" id="PF21946">
    <property type="entry name" value="LppM"/>
    <property type="match status" value="1"/>
</dbReference>
<keyword evidence="1" id="KW-1133">Transmembrane helix</keyword>
<protein>
    <submittedName>
        <fullName evidence="3">DUF3153 domain-containing protein</fullName>
    </submittedName>
</protein>